<feature type="binding site" evidence="8">
    <location>
        <position position="406"/>
    </location>
    <ligand>
        <name>Ni(2+)</name>
        <dbReference type="ChEBI" id="CHEBI:49786"/>
        <label>1</label>
    </ligand>
</feature>
<dbReference type="Gene3D" id="2.10.150.10">
    <property type="entry name" value="Urease, beta subunit"/>
    <property type="match status" value="1"/>
</dbReference>
<evidence type="ECO:0000256" key="5">
    <source>
        <dbReference type="ARBA" id="ARBA00022801"/>
    </source>
</evidence>
<dbReference type="PRINTS" id="PR01752">
    <property type="entry name" value="UREASE"/>
</dbReference>
<evidence type="ECO:0000256" key="4">
    <source>
        <dbReference type="ARBA" id="ARBA00022723"/>
    </source>
</evidence>
<name>A0A0K9NPR9_ZOSMR</name>
<dbReference type="Proteomes" id="UP000036987">
    <property type="component" value="Unassembled WGS sequence"/>
</dbReference>
<dbReference type="NCBIfam" id="NF009682">
    <property type="entry name" value="PRK13203.1"/>
    <property type="match status" value="1"/>
</dbReference>
<feature type="modified residue" description="N6-carboxylysine" evidence="7">
    <location>
        <position position="487"/>
    </location>
</feature>
<gene>
    <name evidence="12" type="ORF">ZOSMA_7G00090</name>
</gene>
<dbReference type="PROSITE" id="PS01120">
    <property type="entry name" value="UREASE_1"/>
    <property type="match status" value="1"/>
</dbReference>
<dbReference type="InterPro" id="IPR008221">
    <property type="entry name" value="Urease"/>
</dbReference>
<dbReference type="InterPro" id="IPR017950">
    <property type="entry name" value="Urease_AS"/>
</dbReference>
<feature type="binding site" evidence="8">
    <location>
        <position position="630"/>
    </location>
    <ligand>
        <name>Ni(2+)</name>
        <dbReference type="ChEBI" id="CHEBI:49786"/>
        <label>1</label>
    </ligand>
</feature>
<evidence type="ECO:0000256" key="6">
    <source>
        <dbReference type="PIRNR" id="PIRNR001222"/>
    </source>
</evidence>
<accession>A0A0K9NPR9</accession>
<dbReference type="Pfam" id="PF00547">
    <property type="entry name" value="Urease_gamma"/>
    <property type="match status" value="1"/>
</dbReference>
<evidence type="ECO:0000256" key="10">
    <source>
        <dbReference type="PROSITE-ProRule" id="PRU00700"/>
    </source>
</evidence>
<organism evidence="12 13">
    <name type="scientific">Zostera marina</name>
    <name type="common">Eelgrass</name>
    <dbReference type="NCBI Taxonomy" id="29655"/>
    <lineage>
        <taxon>Eukaryota</taxon>
        <taxon>Viridiplantae</taxon>
        <taxon>Streptophyta</taxon>
        <taxon>Embryophyta</taxon>
        <taxon>Tracheophyta</taxon>
        <taxon>Spermatophyta</taxon>
        <taxon>Magnoliopsida</taxon>
        <taxon>Liliopsida</taxon>
        <taxon>Zosteraceae</taxon>
        <taxon>Zostera</taxon>
    </lineage>
</organism>
<dbReference type="Gene3D" id="3.20.20.140">
    <property type="entry name" value="Metal-dependent hydrolases"/>
    <property type="match status" value="1"/>
</dbReference>
<proteinExistence type="inferred from homology"/>
<feature type="domain" description="Urease" evidence="11">
    <location>
        <begin position="399"/>
        <end position="838"/>
    </location>
</feature>
<evidence type="ECO:0000313" key="13">
    <source>
        <dbReference type="Proteomes" id="UP000036987"/>
    </source>
</evidence>
<keyword evidence="5 6" id="KW-0378">Hydrolase</keyword>
<dbReference type="PIRSF" id="PIRSF001222">
    <property type="entry name" value="Urease"/>
    <property type="match status" value="1"/>
</dbReference>
<dbReference type="NCBIfam" id="NF009686">
    <property type="entry name" value="PRK13207.1"/>
    <property type="match status" value="1"/>
</dbReference>
<dbReference type="Gene3D" id="2.30.40.10">
    <property type="entry name" value="Urease, subunit C, domain 1"/>
    <property type="match status" value="1"/>
</dbReference>
<dbReference type="InterPro" id="IPR050112">
    <property type="entry name" value="Urease_alpha_subunit"/>
</dbReference>
<dbReference type="CDD" id="cd00375">
    <property type="entry name" value="Urease_alpha"/>
    <property type="match status" value="1"/>
</dbReference>
<dbReference type="InterPro" id="IPR017951">
    <property type="entry name" value="Urease_asu_c"/>
</dbReference>
<keyword evidence="13" id="KW-1185">Reference proteome</keyword>
<feature type="binding site" evidence="8">
    <location>
        <position position="542"/>
    </location>
    <ligand>
        <name>Ni(2+)</name>
        <dbReference type="ChEBI" id="CHEBI:49786"/>
        <label>2</label>
    </ligand>
</feature>
<evidence type="ECO:0000259" key="11">
    <source>
        <dbReference type="PROSITE" id="PS51368"/>
    </source>
</evidence>
<feature type="binding site" evidence="8">
    <location>
        <position position="404"/>
    </location>
    <ligand>
        <name>Ni(2+)</name>
        <dbReference type="ChEBI" id="CHEBI:49786"/>
        <label>1</label>
    </ligand>
</feature>
<dbReference type="NCBIfam" id="TIGR00193">
    <property type="entry name" value="urease_gam"/>
    <property type="match status" value="1"/>
</dbReference>
<feature type="binding site" evidence="8">
    <location>
        <position position="516"/>
    </location>
    <ligand>
        <name>Ni(2+)</name>
        <dbReference type="ChEBI" id="CHEBI:49786"/>
        <label>2</label>
    </ligand>
</feature>
<dbReference type="GO" id="GO:0035550">
    <property type="term" value="C:urease complex"/>
    <property type="evidence" value="ECO:0007669"/>
    <property type="project" value="InterPro"/>
</dbReference>
<dbReference type="GO" id="GO:0043419">
    <property type="term" value="P:urea catabolic process"/>
    <property type="evidence" value="ECO:0000318"/>
    <property type="project" value="GO_Central"/>
</dbReference>
<dbReference type="Gene3D" id="3.30.280.10">
    <property type="entry name" value="Urease, gamma-like subunit"/>
    <property type="match status" value="1"/>
</dbReference>
<dbReference type="CDD" id="cd00390">
    <property type="entry name" value="Urease_gamma"/>
    <property type="match status" value="1"/>
</dbReference>
<dbReference type="InterPro" id="IPR002026">
    <property type="entry name" value="Urease_gamma/gamma-beta_su"/>
</dbReference>
<feature type="active site" description="Proton donor" evidence="9 10">
    <location>
        <position position="590"/>
    </location>
</feature>
<dbReference type="STRING" id="29655.A0A0K9NPR9"/>
<dbReference type="PANTHER" id="PTHR43440">
    <property type="entry name" value="UREASE"/>
    <property type="match status" value="1"/>
</dbReference>
<dbReference type="EC" id="3.5.1.5" evidence="2 6"/>
<dbReference type="GO" id="GO:0016151">
    <property type="term" value="F:nickel cation binding"/>
    <property type="evidence" value="ECO:0007669"/>
    <property type="project" value="InterPro"/>
</dbReference>
<evidence type="ECO:0000256" key="9">
    <source>
        <dbReference type="PIRSR" id="PIRSR611612-52"/>
    </source>
</evidence>
<dbReference type="InterPro" id="IPR011612">
    <property type="entry name" value="Urease_alpha_N_dom"/>
</dbReference>
<sequence>MRLAPREEEKLLLHGAGFLAQKRLARGLRLNYTEAVALIATQILEFVRDGDKSVADVMDIGKQLLGRRQVLSAVPHLLDTVQVEGTFPDGTKLVTIHDAIASDNGNLELALCGSFLPVPSLDKFTEDANDIFPGEIIFGSGNVSLNIGRNTVVIKVINKADRPVQVGSHYHFIEVNPYLVFDRQKSYGMRLNIPAGTAIRFEPGEAKNVTLVSIGGLKIIRGGNGIVDGLVDTKHIEEVMLAVHERAFGNKTQLDTIEGIVEENSSFCTEISHEAYANFYGPTTGDKIRLGDTELYAEIEKDFAVYGDECVFGGGKVLRDGMGQAAGYLPSLCLDTIITNAVIIDYTGIYKADIGIKDGIISSIGKAGNPDVMDGVHANMIVGVNTEVIAGEGMIVTAGGVDCHVHFICPQLAVEAISSGITTLIGGGTGPANGTRATTCTPAAYQMKLMLQSTDDFPMNFGFTGKGNSAKSEGLTEIIKSGAMGLKLHEDWGSTPAAIDACLTIADIFDVQVNIHTDTLNESGCVEHTVAAFKNRTIHTYHSEGAGGGHAPDIIKVCGIKNVLPSSTNPTRPFTVNTVDEHLDMLLVCHHLDKNIPEDVAFAESRIRKETIAAEDILHDMGAISIISSDSQAMGRIGEVITRTWQTAHKMKLQRGRSLEPSGSDNDNLRIKRYIAKYTINPAIANGISEHVGSIETGKLADLVVWKPSFFGAKPEMIIKGGFIVWANIGDPNASIPTPEPVMMRPMFGAFGKAGSSNSIAFVSKVAKETGIQQQYGLKKKVEAVSNVRLLTKLDMKLNSALPNIEVDPETYTVTADGEVLQCDAATSVPLSRNYFLM</sequence>
<dbReference type="EMBL" id="LFYR01001978">
    <property type="protein sequence ID" value="KMZ57980.1"/>
    <property type="molecule type" value="Genomic_DNA"/>
</dbReference>
<evidence type="ECO:0000313" key="12">
    <source>
        <dbReference type="EMBL" id="KMZ57980.1"/>
    </source>
</evidence>
<dbReference type="InterPro" id="IPR032466">
    <property type="entry name" value="Metal_Hydrolase"/>
</dbReference>
<dbReference type="SUPFAM" id="SSF51278">
    <property type="entry name" value="Urease, beta-subunit"/>
    <property type="match status" value="1"/>
</dbReference>
<dbReference type="HAMAP" id="MF_01953">
    <property type="entry name" value="Urease_alpha"/>
    <property type="match status" value="1"/>
</dbReference>
<dbReference type="PROSITE" id="PS51368">
    <property type="entry name" value="UREASE_3"/>
    <property type="match status" value="1"/>
</dbReference>
<dbReference type="FunFam" id="3.30.280.10:FF:000001">
    <property type="entry name" value="Urease subunit alpha"/>
    <property type="match status" value="1"/>
</dbReference>
<comment type="caution">
    <text evidence="12">The sequence shown here is derived from an EMBL/GenBank/DDBJ whole genome shotgun (WGS) entry which is preliminary data.</text>
</comment>
<comment type="pathway">
    <text evidence="1 6">Nitrogen metabolism; urea degradation; CO(2) and NH(3) from urea (urease route): step 1/1.</text>
</comment>
<evidence type="ECO:0000256" key="3">
    <source>
        <dbReference type="ARBA" id="ARBA00022596"/>
    </source>
</evidence>
<dbReference type="InterPro" id="IPR036463">
    <property type="entry name" value="Urease_gamma_sf"/>
</dbReference>
<keyword evidence="3 6" id="KW-0533">Nickel</keyword>
<evidence type="ECO:0000256" key="2">
    <source>
        <dbReference type="ARBA" id="ARBA00012934"/>
    </source>
</evidence>
<feature type="binding site" evidence="10">
    <location>
        <position position="489"/>
    </location>
    <ligand>
        <name>substrate</name>
    </ligand>
</feature>
<dbReference type="OMA" id="DTMDGVH"/>
<evidence type="ECO:0000256" key="7">
    <source>
        <dbReference type="PIRSR" id="PIRSR001222-50"/>
    </source>
</evidence>
<reference evidence="13" key="1">
    <citation type="journal article" date="2016" name="Nature">
        <title>The genome of the seagrass Zostera marina reveals angiosperm adaptation to the sea.</title>
        <authorList>
            <person name="Olsen J.L."/>
            <person name="Rouze P."/>
            <person name="Verhelst B."/>
            <person name="Lin Y.-C."/>
            <person name="Bayer T."/>
            <person name="Collen J."/>
            <person name="Dattolo E."/>
            <person name="De Paoli E."/>
            <person name="Dittami S."/>
            <person name="Maumus F."/>
            <person name="Michel G."/>
            <person name="Kersting A."/>
            <person name="Lauritano C."/>
            <person name="Lohaus R."/>
            <person name="Toepel M."/>
            <person name="Tonon T."/>
            <person name="Vanneste K."/>
            <person name="Amirebrahimi M."/>
            <person name="Brakel J."/>
            <person name="Bostroem C."/>
            <person name="Chovatia M."/>
            <person name="Grimwood J."/>
            <person name="Jenkins J.W."/>
            <person name="Jueterbock A."/>
            <person name="Mraz A."/>
            <person name="Stam W.T."/>
            <person name="Tice H."/>
            <person name="Bornberg-Bauer E."/>
            <person name="Green P.J."/>
            <person name="Pearson G.A."/>
            <person name="Procaccini G."/>
            <person name="Duarte C.M."/>
            <person name="Schmutz J."/>
            <person name="Reusch T.B.H."/>
            <person name="Van de Peer Y."/>
        </authorList>
    </citation>
    <scope>NUCLEOTIDE SEQUENCE [LARGE SCALE GENOMIC DNA]</scope>
    <source>
        <strain evidence="13">cv. Finnish</strain>
    </source>
</reference>
<keyword evidence="4 6" id="KW-0479">Metal-binding</keyword>
<dbReference type="InterPro" id="IPR006680">
    <property type="entry name" value="Amidohydro-rel"/>
</dbReference>
<dbReference type="GO" id="GO:0009039">
    <property type="term" value="F:urease activity"/>
    <property type="evidence" value="ECO:0000318"/>
    <property type="project" value="GO_Central"/>
</dbReference>
<dbReference type="SUPFAM" id="SSF51556">
    <property type="entry name" value="Metallo-dependent hydrolases"/>
    <property type="match status" value="1"/>
</dbReference>
<dbReference type="HAMAP" id="MF_01954">
    <property type="entry name" value="Urease_beta"/>
    <property type="match status" value="1"/>
</dbReference>
<feature type="binding site" description="via carbamate group" evidence="8">
    <location>
        <position position="487"/>
    </location>
    <ligand>
        <name>Ni(2+)</name>
        <dbReference type="ChEBI" id="CHEBI:49786"/>
        <label>2</label>
    </ligand>
</feature>
<feature type="binding site" description="via carbamate group" evidence="8">
    <location>
        <position position="487"/>
    </location>
    <ligand>
        <name>Ni(2+)</name>
        <dbReference type="ChEBI" id="CHEBI:49786"/>
        <label>1</label>
    </ligand>
</feature>
<dbReference type="AlphaFoldDB" id="A0A0K9NPR9"/>
<dbReference type="NCBIfam" id="NF009671">
    <property type="entry name" value="PRK13192.1"/>
    <property type="match status" value="1"/>
</dbReference>
<dbReference type="InterPro" id="IPR002019">
    <property type="entry name" value="Urease_beta-like"/>
</dbReference>
<comment type="PTM">
    <text evidence="7">Carbamylation allows a single lysine to coordinate two nickel ions.</text>
</comment>
<dbReference type="Pfam" id="PF00449">
    <property type="entry name" value="Urease_alpha"/>
    <property type="match status" value="1"/>
</dbReference>
<comment type="catalytic activity">
    <reaction evidence="6">
        <text>urea + 2 H2O + H(+) = hydrogencarbonate + 2 NH4(+)</text>
        <dbReference type="Rhea" id="RHEA:20557"/>
        <dbReference type="ChEBI" id="CHEBI:15377"/>
        <dbReference type="ChEBI" id="CHEBI:15378"/>
        <dbReference type="ChEBI" id="CHEBI:16199"/>
        <dbReference type="ChEBI" id="CHEBI:17544"/>
        <dbReference type="ChEBI" id="CHEBI:28938"/>
        <dbReference type="EC" id="3.5.1.5"/>
    </reaction>
</comment>
<dbReference type="OrthoDB" id="1708534at2759"/>
<comment type="cofactor">
    <cofactor evidence="8">
        <name>Ni cation</name>
        <dbReference type="ChEBI" id="CHEBI:25516"/>
    </cofactor>
    <text evidence="8">Binds 2 nickel ions per subunit.</text>
</comment>
<dbReference type="PROSITE" id="PS00145">
    <property type="entry name" value="UREASE_2"/>
    <property type="match status" value="1"/>
</dbReference>
<dbReference type="SUPFAM" id="SSF54111">
    <property type="entry name" value="Urease, gamma-subunit"/>
    <property type="match status" value="1"/>
</dbReference>
<dbReference type="PANTHER" id="PTHR43440:SF1">
    <property type="entry name" value="UREASE"/>
    <property type="match status" value="1"/>
</dbReference>
<dbReference type="InterPro" id="IPR029754">
    <property type="entry name" value="Urease_Ni-bd"/>
</dbReference>
<dbReference type="InterPro" id="IPR036461">
    <property type="entry name" value="Urease_betasu_sf"/>
</dbReference>
<dbReference type="Pfam" id="PF01979">
    <property type="entry name" value="Amidohydro_1"/>
    <property type="match status" value="1"/>
</dbReference>
<dbReference type="NCBIfam" id="TIGR01792">
    <property type="entry name" value="urease_alph"/>
    <property type="match status" value="1"/>
</dbReference>
<evidence type="ECO:0000256" key="8">
    <source>
        <dbReference type="PIRSR" id="PIRSR001222-51"/>
    </source>
</evidence>
<dbReference type="CDD" id="cd00407">
    <property type="entry name" value="Urease_beta"/>
    <property type="match status" value="1"/>
</dbReference>
<dbReference type="SUPFAM" id="SSF51338">
    <property type="entry name" value="Composite domain of metallo-dependent hydrolases"/>
    <property type="match status" value="2"/>
</dbReference>
<dbReference type="Pfam" id="PF00699">
    <property type="entry name" value="Urease_beta"/>
    <property type="match status" value="1"/>
</dbReference>
<dbReference type="InterPro" id="IPR005848">
    <property type="entry name" value="Urease_asu"/>
</dbReference>
<dbReference type="InterPro" id="IPR011059">
    <property type="entry name" value="Metal-dep_hydrolase_composite"/>
</dbReference>
<evidence type="ECO:0000256" key="1">
    <source>
        <dbReference type="ARBA" id="ARBA00004897"/>
    </source>
</evidence>
<dbReference type="UniPathway" id="UPA00258">
    <property type="reaction ID" value="UER00370"/>
</dbReference>
<dbReference type="NCBIfam" id="TIGR00192">
    <property type="entry name" value="urease_beta"/>
    <property type="match status" value="1"/>
</dbReference>
<protein>
    <recommendedName>
        <fullName evidence="2 6">Urease</fullName>
        <ecNumber evidence="2 6">3.5.1.5</ecNumber>
    </recommendedName>
    <alternativeName>
        <fullName evidence="6">Urea amidohydrolase</fullName>
    </alternativeName>
</protein>